<dbReference type="RefSeq" id="WP_271885385.1">
    <property type="nucleotide sequence ID" value="NZ_CP067136.1"/>
</dbReference>
<keyword evidence="3" id="KW-1185">Reference proteome</keyword>
<sequence>MQVHGTTVALNGKGVLILGPSGSGKSTLALQLMAVGAQLVADDRTDLVKDGGDIVAHCPETILGQIEARGLGILAAVPGQPARLAAIVDLGRESVDRMPRSQFHDILGVALPLVLGPYRPHLYAALRQLLIGGMITQGKSA</sequence>
<proteinExistence type="predicted"/>
<organism evidence="2 3">
    <name type="scientific">Paracoccus fistulariae</name>
    <dbReference type="NCBI Taxonomy" id="658446"/>
    <lineage>
        <taxon>Bacteria</taxon>
        <taxon>Pseudomonadati</taxon>
        <taxon>Pseudomonadota</taxon>
        <taxon>Alphaproteobacteria</taxon>
        <taxon>Rhodobacterales</taxon>
        <taxon>Paracoccaceae</taxon>
        <taxon>Paracoccus</taxon>
    </lineage>
</organism>
<dbReference type="CDD" id="cd01918">
    <property type="entry name" value="HprK_C"/>
    <property type="match status" value="1"/>
</dbReference>
<dbReference type="PANTHER" id="PTHR30305">
    <property type="entry name" value="PROTEIN YJDM-RELATED"/>
    <property type="match status" value="1"/>
</dbReference>
<dbReference type="PANTHER" id="PTHR30305:SF1">
    <property type="entry name" value="HPR KINASE_PHOSPHORYLASE"/>
    <property type="match status" value="1"/>
</dbReference>
<dbReference type="SUPFAM" id="SSF53795">
    <property type="entry name" value="PEP carboxykinase-like"/>
    <property type="match status" value="1"/>
</dbReference>
<dbReference type="InterPro" id="IPR011104">
    <property type="entry name" value="Hpr_kin/Pase_C"/>
</dbReference>
<dbReference type="EMBL" id="CP067136">
    <property type="protein sequence ID" value="WCR06804.1"/>
    <property type="molecule type" value="Genomic_DNA"/>
</dbReference>
<dbReference type="InterPro" id="IPR027417">
    <property type="entry name" value="P-loop_NTPase"/>
</dbReference>
<reference evidence="2 3" key="1">
    <citation type="submission" date="2021-01" db="EMBL/GenBank/DDBJ databases">
        <title>Biogeographic distribution of Paracoccus.</title>
        <authorList>
            <person name="Hollensteiner J."/>
            <person name="Leineberger J."/>
            <person name="Brinkhoff T."/>
            <person name="Daniel R."/>
        </authorList>
    </citation>
    <scope>NUCLEOTIDE SEQUENCE [LARGE SCALE GENOMIC DNA]</scope>
    <source>
        <strain evidence="2 3">KCTC 22803</strain>
    </source>
</reference>
<protein>
    <submittedName>
        <fullName evidence="2">HPr kinase/phosphatase C-terminal domain-containing protein</fullName>
    </submittedName>
</protein>
<dbReference type="Gene3D" id="3.40.50.300">
    <property type="entry name" value="P-loop containing nucleotide triphosphate hydrolases"/>
    <property type="match status" value="1"/>
</dbReference>
<feature type="domain" description="HPr kinase/phosphorylase C-terminal" evidence="1">
    <location>
        <begin position="2"/>
        <end position="75"/>
    </location>
</feature>
<keyword evidence="2" id="KW-0808">Transferase</keyword>
<evidence type="ECO:0000259" key="1">
    <source>
        <dbReference type="Pfam" id="PF07475"/>
    </source>
</evidence>
<name>A0ABY7SIS6_9RHOB</name>
<evidence type="ECO:0000313" key="3">
    <source>
        <dbReference type="Proteomes" id="UP001219349"/>
    </source>
</evidence>
<gene>
    <name evidence="2" type="ORF">JHX87_15205</name>
</gene>
<dbReference type="GO" id="GO:0016301">
    <property type="term" value="F:kinase activity"/>
    <property type="evidence" value="ECO:0007669"/>
    <property type="project" value="UniProtKB-KW"/>
</dbReference>
<accession>A0ABY7SIS6</accession>
<dbReference type="Proteomes" id="UP001219349">
    <property type="component" value="Chromosome"/>
</dbReference>
<keyword evidence="2" id="KW-0418">Kinase</keyword>
<dbReference type="Pfam" id="PF07475">
    <property type="entry name" value="Hpr_kinase_C"/>
    <property type="match status" value="1"/>
</dbReference>
<evidence type="ECO:0000313" key="2">
    <source>
        <dbReference type="EMBL" id="WCR06804.1"/>
    </source>
</evidence>